<dbReference type="InterPro" id="IPR003711">
    <property type="entry name" value="CarD-like/TRCF_RID"/>
</dbReference>
<dbReference type="AlphaFoldDB" id="A0A4Q9VNH1"/>
<reference evidence="13 14" key="1">
    <citation type="submission" date="2019-02" db="EMBL/GenBank/DDBJ databases">
        <title>Siculibacillus lacustris gen. nov., sp. nov., a new rosette-forming bacterium isolated from a freshwater crater lake (Lake St. Ana, Romania).</title>
        <authorList>
            <person name="Felfoldi T."/>
            <person name="Marton Z."/>
            <person name="Szabo A."/>
            <person name="Mentes A."/>
            <person name="Boka K."/>
            <person name="Marialigeti K."/>
            <person name="Mathe I."/>
            <person name="Koncz M."/>
            <person name="Schumann P."/>
            <person name="Toth E."/>
        </authorList>
    </citation>
    <scope>NUCLEOTIDE SEQUENCE [LARGE SCALE GENOMIC DNA]</scope>
    <source>
        <strain evidence="13 14">SA-279</strain>
    </source>
</reference>
<proteinExistence type="inferred from homology"/>
<dbReference type="Pfam" id="PF17757">
    <property type="entry name" value="UvrB_inter"/>
    <property type="match status" value="1"/>
</dbReference>
<keyword evidence="3 9" id="KW-0227">DNA damage</keyword>
<dbReference type="GO" id="GO:0003684">
    <property type="term" value="F:damaged DNA binding"/>
    <property type="evidence" value="ECO:0007669"/>
    <property type="project" value="InterPro"/>
</dbReference>
<dbReference type="InterPro" id="IPR014001">
    <property type="entry name" value="Helicase_ATP-bd"/>
</dbReference>
<comment type="caution">
    <text evidence="13">The sequence shown here is derived from an EMBL/GenBank/DDBJ whole genome shotgun (WGS) entry which is preliminary data.</text>
</comment>
<dbReference type="InterPro" id="IPR037235">
    <property type="entry name" value="TRCF-like_C_D7"/>
</dbReference>
<evidence type="ECO:0000256" key="3">
    <source>
        <dbReference type="ARBA" id="ARBA00022763"/>
    </source>
</evidence>
<evidence type="ECO:0000256" key="7">
    <source>
        <dbReference type="ARBA" id="ARBA00023125"/>
    </source>
</evidence>
<keyword evidence="4 9" id="KW-0378">Hydrolase</keyword>
<keyword evidence="6 9" id="KW-0067">ATP-binding</keyword>
<protein>
    <recommendedName>
        <fullName evidence="9">Transcription-repair-coupling factor</fullName>
        <shortName evidence="9">TRCF</shortName>
        <ecNumber evidence="9">3.6.4.-</ecNumber>
    </recommendedName>
</protein>
<dbReference type="Gene3D" id="3.40.50.300">
    <property type="entry name" value="P-loop containing nucleotide triphosphate hydrolases"/>
    <property type="match status" value="2"/>
</dbReference>
<dbReference type="InterPro" id="IPR041471">
    <property type="entry name" value="UvrB_inter"/>
</dbReference>
<dbReference type="InterPro" id="IPR047112">
    <property type="entry name" value="RecG/Mfd"/>
</dbReference>
<accession>A0A4Q9VNH1</accession>
<evidence type="ECO:0000256" key="2">
    <source>
        <dbReference type="ARBA" id="ARBA00022741"/>
    </source>
</evidence>
<dbReference type="Gene3D" id="3.90.1150.50">
    <property type="entry name" value="Transcription-repair-coupling factor, D7 domain"/>
    <property type="match status" value="1"/>
</dbReference>
<dbReference type="GO" id="GO:0005737">
    <property type="term" value="C:cytoplasm"/>
    <property type="evidence" value="ECO:0007669"/>
    <property type="project" value="UniProtKB-SubCell"/>
</dbReference>
<dbReference type="InterPro" id="IPR036101">
    <property type="entry name" value="CarD-like/TRCF_RID_sf"/>
</dbReference>
<comment type="similarity">
    <text evidence="9">In the C-terminal section; belongs to the helicase family. RecG subfamily.</text>
</comment>
<dbReference type="SUPFAM" id="SSF141259">
    <property type="entry name" value="CarD-like"/>
    <property type="match status" value="1"/>
</dbReference>
<dbReference type="InterPro" id="IPR005118">
    <property type="entry name" value="TRCF_C"/>
</dbReference>
<keyword evidence="2 9" id="KW-0547">Nucleotide-binding</keyword>
<dbReference type="SMART" id="SM00490">
    <property type="entry name" value="HELICc"/>
    <property type="match status" value="1"/>
</dbReference>
<dbReference type="PROSITE" id="PS51194">
    <property type="entry name" value="HELICASE_CTER"/>
    <property type="match status" value="1"/>
</dbReference>
<dbReference type="Pfam" id="PF00270">
    <property type="entry name" value="DEAD"/>
    <property type="match status" value="1"/>
</dbReference>
<dbReference type="SMART" id="SM00982">
    <property type="entry name" value="TRCF"/>
    <property type="match status" value="1"/>
</dbReference>
<dbReference type="InterPro" id="IPR027417">
    <property type="entry name" value="P-loop_NTPase"/>
</dbReference>
<dbReference type="GO" id="GO:0000716">
    <property type="term" value="P:transcription-coupled nucleotide-excision repair, DNA damage recognition"/>
    <property type="evidence" value="ECO:0007669"/>
    <property type="project" value="UniProtKB-UniRule"/>
</dbReference>
<comment type="function">
    <text evidence="9">Couples transcription and DNA repair by recognizing RNA polymerase (RNAP) stalled at DNA lesions. Mediates ATP-dependent release of RNAP and its truncated transcript from the DNA, and recruitment of nucleotide excision repair machinery to the damaged site.</text>
</comment>
<evidence type="ECO:0000256" key="5">
    <source>
        <dbReference type="ARBA" id="ARBA00022806"/>
    </source>
</evidence>
<dbReference type="InterPro" id="IPR011545">
    <property type="entry name" value="DEAD/DEAH_box_helicase_dom"/>
</dbReference>
<dbReference type="SMART" id="SM01058">
    <property type="entry name" value="CarD_TRCF"/>
    <property type="match status" value="1"/>
</dbReference>
<evidence type="ECO:0000313" key="13">
    <source>
        <dbReference type="EMBL" id="TBW36974.1"/>
    </source>
</evidence>
<dbReference type="EMBL" id="SJFN01000017">
    <property type="protein sequence ID" value="TBW36974.1"/>
    <property type="molecule type" value="Genomic_DNA"/>
</dbReference>
<dbReference type="GO" id="GO:0016787">
    <property type="term" value="F:hydrolase activity"/>
    <property type="evidence" value="ECO:0007669"/>
    <property type="project" value="UniProtKB-KW"/>
</dbReference>
<dbReference type="PANTHER" id="PTHR47964">
    <property type="entry name" value="ATP-DEPENDENT DNA HELICASE HOMOLOG RECG, CHLOROPLASTIC"/>
    <property type="match status" value="1"/>
</dbReference>
<keyword evidence="14" id="KW-1185">Reference proteome</keyword>
<dbReference type="GO" id="GO:0003678">
    <property type="term" value="F:DNA helicase activity"/>
    <property type="evidence" value="ECO:0007669"/>
    <property type="project" value="TreeGrafter"/>
</dbReference>
<dbReference type="GO" id="GO:0005524">
    <property type="term" value="F:ATP binding"/>
    <property type="evidence" value="ECO:0007669"/>
    <property type="project" value="UniProtKB-UniRule"/>
</dbReference>
<dbReference type="RefSeq" id="WP_131309923.1">
    <property type="nucleotide sequence ID" value="NZ_SJFN01000017.1"/>
</dbReference>
<comment type="subcellular location">
    <subcellularLocation>
        <location evidence="9">Cytoplasm</location>
    </subcellularLocation>
</comment>
<evidence type="ECO:0000256" key="8">
    <source>
        <dbReference type="ARBA" id="ARBA00023204"/>
    </source>
</evidence>
<evidence type="ECO:0000259" key="12">
    <source>
        <dbReference type="PROSITE" id="PS51194"/>
    </source>
</evidence>
<dbReference type="Gene3D" id="2.40.10.170">
    <property type="match status" value="1"/>
</dbReference>
<feature type="compositionally biased region" description="Pro residues" evidence="10">
    <location>
        <begin position="1188"/>
        <end position="1198"/>
    </location>
</feature>
<evidence type="ECO:0000313" key="14">
    <source>
        <dbReference type="Proteomes" id="UP000292781"/>
    </source>
</evidence>
<keyword evidence="5" id="KW-0347">Helicase</keyword>
<dbReference type="OrthoDB" id="9804325at2"/>
<dbReference type="SUPFAM" id="SSF52540">
    <property type="entry name" value="P-loop containing nucleoside triphosphate hydrolases"/>
    <property type="match status" value="4"/>
</dbReference>
<dbReference type="Gene3D" id="3.40.50.11180">
    <property type="match status" value="1"/>
</dbReference>
<evidence type="ECO:0000256" key="6">
    <source>
        <dbReference type="ARBA" id="ARBA00022840"/>
    </source>
</evidence>
<dbReference type="HAMAP" id="MF_00969">
    <property type="entry name" value="TRCF"/>
    <property type="match status" value="1"/>
</dbReference>
<organism evidence="13 14">
    <name type="scientific">Siculibacillus lacustris</name>
    <dbReference type="NCBI Taxonomy" id="1549641"/>
    <lineage>
        <taxon>Bacteria</taxon>
        <taxon>Pseudomonadati</taxon>
        <taxon>Pseudomonadota</taxon>
        <taxon>Alphaproteobacteria</taxon>
        <taxon>Hyphomicrobiales</taxon>
        <taxon>Ancalomicrobiaceae</taxon>
        <taxon>Siculibacillus</taxon>
    </lineage>
</organism>
<dbReference type="NCBIfam" id="TIGR00580">
    <property type="entry name" value="mfd"/>
    <property type="match status" value="1"/>
</dbReference>
<feature type="domain" description="Helicase ATP-binding" evidence="11">
    <location>
        <begin position="632"/>
        <end position="793"/>
    </location>
</feature>
<dbReference type="InterPro" id="IPR001650">
    <property type="entry name" value="Helicase_C-like"/>
</dbReference>
<keyword evidence="7 9" id="KW-0238">DNA-binding</keyword>
<dbReference type="Proteomes" id="UP000292781">
    <property type="component" value="Unassembled WGS sequence"/>
</dbReference>
<dbReference type="SUPFAM" id="SSF143517">
    <property type="entry name" value="TRCF domain-like"/>
    <property type="match status" value="1"/>
</dbReference>
<dbReference type="GO" id="GO:0006355">
    <property type="term" value="P:regulation of DNA-templated transcription"/>
    <property type="evidence" value="ECO:0007669"/>
    <property type="project" value="UniProtKB-UniRule"/>
</dbReference>
<comment type="similarity">
    <text evidence="9">In the N-terminal section; belongs to the UvrB family.</text>
</comment>
<dbReference type="InterPro" id="IPR004576">
    <property type="entry name" value="Mfd"/>
</dbReference>
<evidence type="ECO:0000256" key="10">
    <source>
        <dbReference type="SAM" id="MobiDB-lite"/>
    </source>
</evidence>
<feature type="domain" description="Helicase C-terminal" evidence="12">
    <location>
        <begin position="814"/>
        <end position="968"/>
    </location>
</feature>
<dbReference type="SMART" id="SM00487">
    <property type="entry name" value="DEXDc"/>
    <property type="match status" value="1"/>
</dbReference>
<evidence type="ECO:0000256" key="4">
    <source>
        <dbReference type="ARBA" id="ARBA00022801"/>
    </source>
</evidence>
<dbReference type="Pfam" id="PF03461">
    <property type="entry name" value="TRCF"/>
    <property type="match status" value="1"/>
</dbReference>
<dbReference type="Gene3D" id="3.30.2060.10">
    <property type="entry name" value="Penicillin-binding protein 1b domain"/>
    <property type="match status" value="1"/>
</dbReference>
<gene>
    <name evidence="9 13" type="primary">mfd</name>
    <name evidence="13" type="ORF">EYW49_12535</name>
</gene>
<dbReference type="Pfam" id="PF00271">
    <property type="entry name" value="Helicase_C"/>
    <property type="match status" value="1"/>
</dbReference>
<dbReference type="Pfam" id="PF02559">
    <property type="entry name" value="CarD_TRCF_RID"/>
    <property type="match status" value="1"/>
</dbReference>
<evidence type="ECO:0000259" key="11">
    <source>
        <dbReference type="PROSITE" id="PS51192"/>
    </source>
</evidence>
<name>A0A4Q9VNH1_9HYPH</name>
<dbReference type="EC" id="3.6.4.-" evidence="9"/>
<evidence type="ECO:0000256" key="9">
    <source>
        <dbReference type="HAMAP-Rule" id="MF_00969"/>
    </source>
</evidence>
<keyword evidence="1 9" id="KW-0963">Cytoplasm</keyword>
<evidence type="ECO:0000256" key="1">
    <source>
        <dbReference type="ARBA" id="ARBA00022490"/>
    </source>
</evidence>
<feature type="region of interest" description="Disordered" evidence="10">
    <location>
        <begin position="1169"/>
        <end position="1222"/>
    </location>
</feature>
<dbReference type="CDD" id="cd17991">
    <property type="entry name" value="DEXHc_TRCF"/>
    <property type="match status" value="1"/>
</dbReference>
<dbReference type="PROSITE" id="PS51192">
    <property type="entry name" value="HELICASE_ATP_BIND_1"/>
    <property type="match status" value="1"/>
</dbReference>
<dbReference type="PANTHER" id="PTHR47964:SF1">
    <property type="entry name" value="ATP-DEPENDENT DNA HELICASE HOMOLOG RECG, CHLOROPLASTIC"/>
    <property type="match status" value="1"/>
</dbReference>
<keyword evidence="8 9" id="KW-0234">DNA repair</keyword>
<sequence length="1222" mass="134056">MKKLTGLFRTRTHVTLSSLPDGAEGLVVGDLARDAGPRDGRPALLVVCRDGLRMQRLEAGLAFFAPDVTVLTLPSWDCRPYDRVSPNPAIVARRMTTLSHLARPRERRRPIVVLTTVNAAAQRLPTRASVAAQTFSAIAGGRADMAELIRWLEANGFERTGTVRDTGEYAVRGGILDLFAPGAETPVRLDFFGDDLEQIRRFDPETQRTTGQMKRLEWVPMSEVTLVPEVIGRFRRNYVAAFGATTRDDALYAAITDGRRYAGMEHWLPLFHDGLETIFDYCGDARVVLDAEADEVFAGRLAEVREHFDARREALDQAMSGTVPYKPLDPARLHLTADEWRTALVDRPSVRLTPFALPGDRLDVVDLGGRAGRGFAAERASADSSVFDAAVAHLGELRGRTPRVMVAAWSDGALDRLKQVLGDHGLARTRTLATYPEIGTLESGEVGLAVLGLESGFEIDGLAVVAEQDILGDRLIRAKKKRPKGSAFLTEVAGLAEGDLVVHVDHGIGRFTGLKTITAAGEPHDCLELTYAGGDKLYLPVENIELLTRFGSDDSDAQLDRLGGVAWGARKARMKKRIREIADQLIKTAAARLLKSAPRHVPPEGLYDEFRARFPYEETDDQLATIDSVFDDLASGRPMDRLVCGDVGFGKTEVALRAAFAVAASGKQVAVVVPTTLLARQHFRTFAERFKGLPLRVAQASRLVSAKDLAAVKKELADGTLDVVVGTHALLAKGIAFRDLGLLIIDEEQHFGVKHKERLKELKAEVHVLTLSATPIPRTLQLALTGVRELSIIATPPVDRMAVRTFISPFDALVVRDALMREHYRGGQSFYVVPRVSDLGERKKFLEEVVPEVKVAVAHGQMPASDLEDVMNAFYEGKYDVLLSTTIIESGLDIPTANTLIVHRADMFGLGQLYQLRGRVGRSKVRAYAIFTTPAEKKLTAQAERRLKVLQSLDSLGAGFQLASHDLDIRGAGNLVGEEQSGHIKEIGYELYQQLLEEAVAALKSGDETLPEEQWSPSISVGTPVLIPETYVGDLALRLGLYKRLADLATTEEIDAFGAEMIDRFGALPEEVEHLLKIVYIKSLCRRANVDKIEAGPKGVVVSFRRGEFANPAGLVRWIAEQGSLAKIRPDQKIVLSRDWPGPIDRLKGAAVVLIQLVRIAERKDDGPVTVTPEMIERPETKKLHLAPTPPPAPPPPTRRGRYPSLQSLGRDKKPPGGTWRR</sequence>